<dbReference type="PANTHER" id="PTHR33223">
    <property type="entry name" value="CCHC-TYPE DOMAIN-CONTAINING PROTEIN"/>
    <property type="match status" value="1"/>
</dbReference>
<dbReference type="Pfam" id="PF00293">
    <property type="entry name" value="NUDIX"/>
    <property type="match status" value="1"/>
</dbReference>
<feature type="compositionally biased region" description="Basic and acidic residues" evidence="2">
    <location>
        <begin position="247"/>
        <end position="257"/>
    </location>
</feature>
<keyword evidence="1" id="KW-0378">Hydrolase</keyword>
<dbReference type="SUPFAM" id="SSF50630">
    <property type="entry name" value="Acid proteases"/>
    <property type="match status" value="1"/>
</dbReference>
<evidence type="ECO:0000313" key="4">
    <source>
        <dbReference type="EMBL" id="GES76789.1"/>
    </source>
</evidence>
<feature type="compositionally biased region" description="Polar residues" evidence="2">
    <location>
        <begin position="270"/>
        <end position="280"/>
    </location>
</feature>
<evidence type="ECO:0000313" key="5">
    <source>
        <dbReference type="Proteomes" id="UP000615446"/>
    </source>
</evidence>
<dbReference type="InterPro" id="IPR045358">
    <property type="entry name" value="Ty3_capsid"/>
</dbReference>
<evidence type="ECO:0000256" key="2">
    <source>
        <dbReference type="SAM" id="MobiDB-lite"/>
    </source>
</evidence>
<dbReference type="PROSITE" id="PS00893">
    <property type="entry name" value="NUDIX_BOX"/>
    <property type="match status" value="1"/>
</dbReference>
<gene>
    <name evidence="4" type="ORF">RCL2_000417600</name>
</gene>
<dbReference type="Proteomes" id="UP000615446">
    <property type="component" value="Unassembled WGS sequence"/>
</dbReference>
<dbReference type="CDD" id="cd00303">
    <property type="entry name" value="retropepsin_like"/>
    <property type="match status" value="1"/>
</dbReference>
<dbReference type="InterPro" id="IPR020084">
    <property type="entry name" value="NUDIX_hydrolase_CS"/>
</dbReference>
<sequence>MSKSDCSREYQYLVKTSKHHLAHSQEQVEKDDPSCEICWPVQRDLIENTNQPFAIFWKSILQPRSEGGLYTFQTIQIFEQLQKTQGQQQARELIEQLIQTIRYPGTPPLFESLIESLLFYWRVTSQFQNTIFKKMSGLTEDSSKSSSDTTTTIEDEQLKENTESNENESQRNNKKAKNKKKENNEGYTDSSNLHIRDTSENPIGNSKSISSSSTSPLQYRPSFRYNDLYDEPSITVPRDFSFSSRYGLHDEGNDQNKSKSYSGYQQKSNFGSSIRSSTPKQSLNQSESQSSSSSKFQPSNNSYTWMNPLLNIAGQATQNSGSTPNWVKDLNPQEQSIFKLVAKAKEYFDRSAEPRETRLVDFPEFKGGNQDPVEWLEAFERACDANKVPENRKVILVASYLKGTALTWYNRANIQNWNNPLYRPISFVHAFTDYFCNPFKLNQWKHQLRNRKQKPGETIEDYIAAIEELWKRVDPQGRRTELDKIHEFIEGLRPEFIVPVQSAMPETAEEAMDRARALETALSLNMELSAYSLIPDYLQNMNGGMIPAKTNMTMFQPTYTATQQAESIEKIVERKISEGIAAALGQIRTESKPYQNNQENTNLNKGKSVKWKEPLEEFKENEPVKQILKRPTYVINILYQDNGIYLSKRCQKNKEMYNLWQVPGGKVELGESSIQAVLRETQEETGIKLKKEELTYLFNDPNFNCDIYATKLISNQKLEHTEPDKQGPWELFSWDNYKEMANQKLITPTHVTYIEEILKSLVKEKSTYVHQIEEVKEALFGEAEVYGEKVNVLIDSGAVGCIISKRYLDKVDKAIDTSTSVRIIDVTGKKTAPLGLVRQVPIKIRDIETRMDMIVTESQEYNVLLGNIWLKYVNAIINYNDNTMKIKCNDQIQTIPVTCMEKMDTTRFITIDPQGELELEEEEDLELTPYYNLKINNEEFQIEDRKYSVAFMEYCETKYRTRDGTTNSQGPGRCLCKILKD</sequence>
<accession>A0A8H3QH94</accession>
<feature type="domain" description="Nudix hydrolase" evidence="3">
    <location>
        <begin position="628"/>
        <end position="758"/>
    </location>
</feature>
<feature type="compositionally biased region" description="Low complexity" evidence="2">
    <location>
        <begin position="206"/>
        <end position="215"/>
    </location>
</feature>
<dbReference type="GO" id="GO:0016787">
    <property type="term" value="F:hydrolase activity"/>
    <property type="evidence" value="ECO:0007669"/>
    <property type="project" value="UniProtKB-KW"/>
</dbReference>
<dbReference type="Pfam" id="PF19259">
    <property type="entry name" value="Ty3_capsid"/>
    <property type="match status" value="1"/>
</dbReference>
<organism evidence="4 5">
    <name type="scientific">Rhizophagus clarus</name>
    <dbReference type="NCBI Taxonomy" id="94130"/>
    <lineage>
        <taxon>Eukaryota</taxon>
        <taxon>Fungi</taxon>
        <taxon>Fungi incertae sedis</taxon>
        <taxon>Mucoromycota</taxon>
        <taxon>Glomeromycotina</taxon>
        <taxon>Glomeromycetes</taxon>
        <taxon>Glomerales</taxon>
        <taxon>Glomeraceae</taxon>
        <taxon>Rhizophagus</taxon>
    </lineage>
</organism>
<proteinExistence type="predicted"/>
<feature type="region of interest" description="Disordered" evidence="2">
    <location>
        <begin position="138"/>
        <end position="219"/>
    </location>
</feature>
<dbReference type="InterPro" id="IPR021109">
    <property type="entry name" value="Peptidase_aspartic_dom_sf"/>
</dbReference>
<dbReference type="PROSITE" id="PS51462">
    <property type="entry name" value="NUDIX"/>
    <property type="match status" value="1"/>
</dbReference>
<dbReference type="PANTHER" id="PTHR33223:SF6">
    <property type="entry name" value="CCHC-TYPE DOMAIN-CONTAINING PROTEIN"/>
    <property type="match status" value="1"/>
</dbReference>
<feature type="region of interest" description="Disordered" evidence="2">
    <location>
        <begin position="246"/>
        <end position="299"/>
    </location>
</feature>
<reference evidence="4" key="1">
    <citation type="submission" date="2019-10" db="EMBL/GenBank/DDBJ databases">
        <title>Conservation and host-specific expression of non-tandemly repeated heterogenous ribosome RNA gene in arbuscular mycorrhizal fungi.</title>
        <authorList>
            <person name="Maeda T."/>
            <person name="Kobayashi Y."/>
            <person name="Nakagawa T."/>
            <person name="Ezawa T."/>
            <person name="Yamaguchi K."/>
            <person name="Bino T."/>
            <person name="Nishimoto Y."/>
            <person name="Shigenobu S."/>
            <person name="Kawaguchi M."/>
        </authorList>
    </citation>
    <scope>NUCLEOTIDE SEQUENCE</scope>
    <source>
        <strain evidence="4">HR1</strain>
    </source>
</reference>
<evidence type="ECO:0000259" key="3">
    <source>
        <dbReference type="PROSITE" id="PS51462"/>
    </source>
</evidence>
<dbReference type="PRINTS" id="PR00502">
    <property type="entry name" value="NUDIXFAMILY"/>
</dbReference>
<dbReference type="InterPro" id="IPR020476">
    <property type="entry name" value="Nudix_hydrolase"/>
</dbReference>
<protein>
    <submittedName>
        <fullName evidence="4">NUDIX domain-containing protein</fullName>
    </submittedName>
</protein>
<comment type="caution">
    <text evidence="4">The sequence shown here is derived from an EMBL/GenBank/DDBJ whole genome shotgun (WGS) entry which is preliminary data.</text>
</comment>
<dbReference type="InterPro" id="IPR015797">
    <property type="entry name" value="NUDIX_hydrolase-like_dom_sf"/>
</dbReference>
<dbReference type="Gene3D" id="3.90.79.10">
    <property type="entry name" value="Nucleoside Triphosphate Pyrophosphohydrolase"/>
    <property type="match status" value="1"/>
</dbReference>
<dbReference type="OrthoDB" id="10005910at2759"/>
<name>A0A8H3QH94_9GLOM</name>
<dbReference type="InterPro" id="IPR000086">
    <property type="entry name" value="NUDIX_hydrolase_dom"/>
</dbReference>
<evidence type="ECO:0000256" key="1">
    <source>
        <dbReference type="ARBA" id="ARBA00022801"/>
    </source>
</evidence>
<feature type="compositionally biased region" description="Low complexity" evidence="2">
    <location>
        <begin position="281"/>
        <end position="299"/>
    </location>
</feature>
<dbReference type="EMBL" id="BLAL01000026">
    <property type="protein sequence ID" value="GES76789.1"/>
    <property type="molecule type" value="Genomic_DNA"/>
</dbReference>
<dbReference type="Pfam" id="PF08284">
    <property type="entry name" value="RVP_2"/>
    <property type="match status" value="1"/>
</dbReference>
<dbReference type="Gene3D" id="2.40.70.10">
    <property type="entry name" value="Acid Proteases"/>
    <property type="match status" value="1"/>
</dbReference>
<feature type="compositionally biased region" description="Low complexity" evidence="2">
    <location>
        <begin position="258"/>
        <end position="269"/>
    </location>
</feature>
<dbReference type="SUPFAM" id="SSF55811">
    <property type="entry name" value="Nudix"/>
    <property type="match status" value="1"/>
</dbReference>
<dbReference type="AlphaFoldDB" id="A0A8H3QH94"/>